<evidence type="ECO:0000313" key="3">
    <source>
        <dbReference type="Proteomes" id="UP000664701"/>
    </source>
</evidence>
<name>A0ABZ2SPU0_9ENTE</name>
<dbReference type="Proteomes" id="UP000664701">
    <property type="component" value="Chromosome"/>
</dbReference>
<proteinExistence type="predicted"/>
<protein>
    <submittedName>
        <fullName evidence="2">Uncharacterized protein</fullName>
    </submittedName>
</protein>
<sequence>MTKTQQKEKVKYEKGEVYLTQNQIHEHFNNLFGWGKFKRDGTISGTIMVNDYVVNGYNYRSRLNKIYNKYKHDKGMTYKDFLSRSTIWTLEQLNSFTYCGDLYSKGNQLHLYNSIFFKISKEMILAANPNAREVSMDGRKVVVNIDLSSLDVPIDKADTDKGNLIDVLGSDNSLFGVDDDRSLFQNQRWHKTPFKEWFDCNYSKILNNADIKFLENVHRFLQENGRFASDSYTKHFIDNGKVVTQAFFINKKNDLEKLEANPNVVRVGLNESRADATGYNADAWNKLDEIRKKVAKKWNKSLEEGKLVLSNQKYKKLIEYRKLYSKGNQKSLSKWIVKESNKNWMQDILVNDLTASEIRELSRVERNNADIKKLDDKINKLRDRLKSASDIELLNYQFVIDDKGVKRELERQEHIRLSLAYYERERHIATFNRQDSILSKATVERITGVLLRALSDEQDKLIRLQANQTKMDETQKVNRLFKFGTEDNQMYKLTPQGTLSKIHREEEFLLKKRKNKESKHAIIWDKGQIRRKYGNSDSQVNYYS</sequence>
<dbReference type="EMBL" id="CP147251">
    <property type="protein sequence ID" value="WYJ77740.1"/>
    <property type="molecule type" value="Genomic_DNA"/>
</dbReference>
<feature type="coiled-coil region" evidence="1">
    <location>
        <begin position="364"/>
        <end position="391"/>
    </location>
</feature>
<keyword evidence="1" id="KW-0175">Coiled coil</keyword>
<dbReference type="RefSeq" id="WP_207940154.1">
    <property type="nucleotide sequence ID" value="NZ_CP147251.1"/>
</dbReference>
<reference evidence="2 3" key="2">
    <citation type="submission" date="2024-03" db="EMBL/GenBank/DDBJ databases">
        <title>The Genome Sequence of Enterococcus sp. DIV2402.</title>
        <authorList>
            <consortium name="The Broad Institute Genomics Platform"/>
            <consortium name="The Broad Institute Microbial Omics Core"/>
            <consortium name="The Broad Institute Genomic Center for Infectious Diseases"/>
            <person name="Earl A."/>
            <person name="Manson A."/>
            <person name="Gilmore M."/>
            <person name="Schwartman J."/>
            <person name="Shea T."/>
            <person name="Abouelleil A."/>
            <person name="Cao P."/>
            <person name="Chapman S."/>
            <person name="Cusick C."/>
            <person name="Young S."/>
            <person name="Neafsey D."/>
            <person name="Nusbaum C."/>
            <person name="Birren B."/>
        </authorList>
    </citation>
    <scope>NUCLEOTIDE SEQUENCE [LARGE SCALE GENOMIC DNA]</scope>
    <source>
        <strain evidence="2 3">DIV2402</strain>
    </source>
</reference>
<gene>
    <name evidence="2" type="ORF">DOK78_002378</name>
</gene>
<accession>A0ABZ2SPU0</accession>
<reference evidence="2 3" key="1">
    <citation type="submission" date="2021-03" db="EMBL/GenBank/DDBJ databases">
        <authorList>
            <person name="Gilmore M.S."/>
            <person name="Schwartzman J."/>
            <person name="Van Tyne D."/>
            <person name="Martin M."/>
            <person name="Earl A.M."/>
            <person name="Manson A.L."/>
            <person name="Straub T."/>
            <person name="Salamzade R."/>
            <person name="Saavedra J."/>
            <person name="Lebreton F."/>
            <person name="Prichula J."/>
            <person name="Schaufler K."/>
            <person name="Gaca A."/>
            <person name="Sgardioli B."/>
            <person name="Wagenaar J."/>
            <person name="Strong T."/>
        </authorList>
    </citation>
    <scope>NUCLEOTIDE SEQUENCE [LARGE SCALE GENOMIC DNA]</scope>
    <source>
        <strain evidence="2 3">DIV2402</strain>
    </source>
</reference>
<organism evidence="2 3">
    <name type="scientific">Candidatus Enterococcus lowellii</name>
    <dbReference type="NCBI Taxonomy" id="2230877"/>
    <lineage>
        <taxon>Bacteria</taxon>
        <taxon>Bacillati</taxon>
        <taxon>Bacillota</taxon>
        <taxon>Bacilli</taxon>
        <taxon>Lactobacillales</taxon>
        <taxon>Enterococcaceae</taxon>
        <taxon>Enterococcus</taxon>
    </lineage>
</organism>
<evidence type="ECO:0000256" key="1">
    <source>
        <dbReference type="SAM" id="Coils"/>
    </source>
</evidence>
<evidence type="ECO:0000313" key="2">
    <source>
        <dbReference type="EMBL" id="WYJ77740.1"/>
    </source>
</evidence>
<keyword evidence="3" id="KW-1185">Reference proteome</keyword>